<name>A0A8I1EDV2_PSEPU</name>
<evidence type="ECO:0008006" key="3">
    <source>
        <dbReference type="Google" id="ProtNLM"/>
    </source>
</evidence>
<dbReference type="RefSeq" id="WP_198746969.1">
    <property type="nucleotide sequence ID" value="NZ_JAEHTE010000003.1"/>
</dbReference>
<evidence type="ECO:0000313" key="1">
    <source>
        <dbReference type="EMBL" id="MBI6883443.1"/>
    </source>
</evidence>
<evidence type="ECO:0000313" key="2">
    <source>
        <dbReference type="Proteomes" id="UP000637061"/>
    </source>
</evidence>
<accession>A0A8I1EDV2</accession>
<reference evidence="1" key="1">
    <citation type="submission" date="2020-12" db="EMBL/GenBank/DDBJ databases">
        <title>Enhanced detection system for hospital associated transmission using whole genome sequencing surveillance.</title>
        <authorList>
            <person name="Harrison L.H."/>
            <person name="Van Tyne D."/>
            <person name="Marsh J.W."/>
            <person name="Griffith M.P."/>
            <person name="Snyder D.J."/>
            <person name="Cooper V.S."/>
            <person name="Mustapha M."/>
        </authorList>
    </citation>
    <scope>NUCLEOTIDE SEQUENCE</scope>
    <source>
        <strain evidence="1">PSB00042</strain>
    </source>
</reference>
<sequence>MKITYGQFNYLPFESSWAVFTKAGGLNLIHPHYLISALAGGGGARYWLAKDIGTGKLASALGLSEAAISRCFIDCLTSTPQSSQVACIRHCPQCIAAGYHSVFFLLQIVQRCPWHDEPLIHCRCCSRTCLPAGMTITALNEGYHANTRCGHFAFSSTGSVVLCKVSTDQWQAYATLGLALQKWFKAAQAINSPLVDYATSLFSPAYLGGSVPSRHEQLLNCGLQLALAAIGPFPVPGVIASTPLPPVQVRTTPHLAHDAVFQPDNDNLFALYRCVRHYLYRRYVRAHAACYRYLTALTTQGRHALDSQAACTASAAFLAWRLALRYDYGEGATINLAAPSHTILPTTRRQIMALWITLFYSIWSGIERTNASRSAERDRFSVALSSNVPPLTLGNEVVCICGHNQASLLQFTAIHADPRWLVSQSAERCLKRLNAAAQSNVQARETVQFWAYQPHPATLLRFWFNPHLKVGLSSPIVAAG</sequence>
<organism evidence="1 2">
    <name type="scientific">Pseudomonas putida</name>
    <name type="common">Arthrobacter siderocapsulatus</name>
    <dbReference type="NCBI Taxonomy" id="303"/>
    <lineage>
        <taxon>Bacteria</taxon>
        <taxon>Pseudomonadati</taxon>
        <taxon>Pseudomonadota</taxon>
        <taxon>Gammaproteobacteria</taxon>
        <taxon>Pseudomonadales</taxon>
        <taxon>Pseudomonadaceae</taxon>
        <taxon>Pseudomonas</taxon>
    </lineage>
</organism>
<gene>
    <name evidence="1" type="ORF">JEU22_05920</name>
</gene>
<dbReference type="EMBL" id="JAEHTE010000003">
    <property type="protein sequence ID" value="MBI6883443.1"/>
    <property type="molecule type" value="Genomic_DNA"/>
</dbReference>
<comment type="caution">
    <text evidence="1">The sequence shown here is derived from an EMBL/GenBank/DDBJ whole genome shotgun (WGS) entry which is preliminary data.</text>
</comment>
<dbReference type="AlphaFoldDB" id="A0A8I1EDV2"/>
<proteinExistence type="predicted"/>
<protein>
    <recommendedName>
        <fullName evidence="3">TniQ family protein</fullName>
    </recommendedName>
</protein>
<dbReference type="Proteomes" id="UP000637061">
    <property type="component" value="Unassembled WGS sequence"/>
</dbReference>